<organism evidence="3 4">
    <name type="scientific">Ranitomeya imitator</name>
    <name type="common">mimic poison frog</name>
    <dbReference type="NCBI Taxonomy" id="111125"/>
    <lineage>
        <taxon>Eukaryota</taxon>
        <taxon>Metazoa</taxon>
        <taxon>Chordata</taxon>
        <taxon>Craniata</taxon>
        <taxon>Vertebrata</taxon>
        <taxon>Euteleostomi</taxon>
        <taxon>Amphibia</taxon>
        <taxon>Batrachia</taxon>
        <taxon>Anura</taxon>
        <taxon>Neobatrachia</taxon>
        <taxon>Hyloidea</taxon>
        <taxon>Dendrobatidae</taxon>
        <taxon>Dendrobatinae</taxon>
        <taxon>Ranitomeya</taxon>
    </lineage>
</organism>
<dbReference type="EMBL" id="CAUEEQ010079020">
    <property type="protein sequence ID" value="CAJ0968183.1"/>
    <property type="molecule type" value="Genomic_DNA"/>
</dbReference>
<proteinExistence type="predicted"/>
<feature type="compositionally biased region" description="Basic residues" evidence="1">
    <location>
        <begin position="55"/>
        <end position="75"/>
    </location>
</feature>
<feature type="compositionally biased region" description="Basic and acidic residues" evidence="1">
    <location>
        <begin position="45"/>
        <end position="54"/>
    </location>
</feature>
<dbReference type="PANTHER" id="PTHR21301:SF12">
    <property type="match status" value="1"/>
</dbReference>
<sequence>MTAGYDGASGSESVSKQGRPSAGQGNAEFQRAERPAAVRRPPGRPKQDAPERSKPRMRTARQGRHKKSRNKKKRGGGLISGTDLGILEEAFEKGIIPKKMVETIKEMHPRLPTLYLIPKVHKNALDPPGRPIVSGNEGLCEVVTMVIDHYLKPLVGELPSYIQDTNSALRRLDNVHLNDGAIMVVADVEALYTSIRHQDGLRAVSWYLKTTNLDGDLVTLLLRLLEYVLTHNIFVFKGVVYKQCQGTAMGACCAPSYANLFLGSWERQIFVCDPIPHASLISGWMRYIDDIWFIWEGSIEELSTCMEALNQNDLNIKLTFHSGRSVEFLDLSIKVDDKGFLFTDLYRKPTSTNAFLHATSAHPPATIRGIPTGQFLRAKRICTNPKDFELQAADLSRRFQERGYSKRNIRRGYQRASMTDRNDLLYKRKPSEQSNGLNTVRFITPYHNKWHQFKEIL</sequence>
<comment type="caution">
    <text evidence="3">The sequence shown here is derived from an EMBL/GenBank/DDBJ whole genome shotgun (WGS) entry which is preliminary data.</text>
</comment>
<feature type="domain" description="Reverse transcriptase" evidence="2">
    <location>
        <begin position="98"/>
        <end position="372"/>
    </location>
</feature>
<evidence type="ECO:0000313" key="3">
    <source>
        <dbReference type="EMBL" id="CAJ0968183.1"/>
    </source>
</evidence>
<dbReference type="Pfam" id="PF26215">
    <property type="entry name" value="HTH_animal"/>
    <property type="match status" value="1"/>
</dbReference>
<protein>
    <recommendedName>
        <fullName evidence="2">Reverse transcriptase domain-containing protein</fullName>
    </recommendedName>
</protein>
<dbReference type="Proteomes" id="UP001176940">
    <property type="component" value="Unassembled WGS sequence"/>
</dbReference>
<evidence type="ECO:0000256" key="1">
    <source>
        <dbReference type="SAM" id="MobiDB-lite"/>
    </source>
</evidence>
<feature type="region of interest" description="Disordered" evidence="1">
    <location>
        <begin position="1"/>
        <end position="79"/>
    </location>
</feature>
<gene>
    <name evidence="3" type="ORF">RIMI_LOCUS22874459</name>
</gene>
<accession>A0ABN9MUU0</accession>
<dbReference type="PANTHER" id="PTHR21301">
    <property type="entry name" value="REVERSE TRANSCRIPTASE"/>
    <property type="match status" value="1"/>
</dbReference>
<evidence type="ECO:0000259" key="2">
    <source>
        <dbReference type="PROSITE" id="PS50878"/>
    </source>
</evidence>
<name>A0ABN9MUU0_9NEOB</name>
<keyword evidence="4" id="KW-1185">Reference proteome</keyword>
<reference evidence="3" key="1">
    <citation type="submission" date="2023-07" db="EMBL/GenBank/DDBJ databases">
        <authorList>
            <person name="Stuckert A."/>
        </authorList>
    </citation>
    <scope>NUCLEOTIDE SEQUENCE</scope>
</reference>
<dbReference type="PROSITE" id="PS50878">
    <property type="entry name" value="RT_POL"/>
    <property type="match status" value="1"/>
</dbReference>
<dbReference type="InterPro" id="IPR058912">
    <property type="entry name" value="HTH_animal"/>
</dbReference>
<dbReference type="InterPro" id="IPR000477">
    <property type="entry name" value="RT_dom"/>
</dbReference>
<evidence type="ECO:0000313" key="4">
    <source>
        <dbReference type="Proteomes" id="UP001176940"/>
    </source>
</evidence>